<dbReference type="AlphaFoldDB" id="A0A0E9XAQ6"/>
<organism evidence="1">
    <name type="scientific">Anguilla anguilla</name>
    <name type="common">European freshwater eel</name>
    <name type="synonym">Muraena anguilla</name>
    <dbReference type="NCBI Taxonomy" id="7936"/>
    <lineage>
        <taxon>Eukaryota</taxon>
        <taxon>Metazoa</taxon>
        <taxon>Chordata</taxon>
        <taxon>Craniata</taxon>
        <taxon>Vertebrata</taxon>
        <taxon>Euteleostomi</taxon>
        <taxon>Actinopterygii</taxon>
        <taxon>Neopterygii</taxon>
        <taxon>Teleostei</taxon>
        <taxon>Anguilliformes</taxon>
        <taxon>Anguillidae</taxon>
        <taxon>Anguilla</taxon>
    </lineage>
</organism>
<sequence>MRVTVPSVVSPMESLCFRVLAVSLQASESSSASVIFVDVFEVLFLK</sequence>
<reference evidence="1" key="1">
    <citation type="submission" date="2014-11" db="EMBL/GenBank/DDBJ databases">
        <authorList>
            <person name="Amaro Gonzalez C."/>
        </authorList>
    </citation>
    <scope>NUCLEOTIDE SEQUENCE</scope>
</reference>
<dbReference type="EMBL" id="GBXM01008755">
    <property type="protein sequence ID" value="JAH99822.1"/>
    <property type="molecule type" value="Transcribed_RNA"/>
</dbReference>
<accession>A0A0E9XAQ6</accession>
<proteinExistence type="predicted"/>
<reference evidence="1" key="2">
    <citation type="journal article" date="2015" name="Fish Shellfish Immunol.">
        <title>Early steps in the European eel (Anguilla anguilla)-Vibrio vulnificus interaction in the gills: Role of the RtxA13 toxin.</title>
        <authorList>
            <person name="Callol A."/>
            <person name="Pajuelo D."/>
            <person name="Ebbesson L."/>
            <person name="Teles M."/>
            <person name="MacKenzie S."/>
            <person name="Amaro C."/>
        </authorList>
    </citation>
    <scope>NUCLEOTIDE SEQUENCE</scope>
</reference>
<evidence type="ECO:0000313" key="1">
    <source>
        <dbReference type="EMBL" id="JAH99822.1"/>
    </source>
</evidence>
<protein>
    <submittedName>
        <fullName evidence="1">Uncharacterized protein</fullName>
    </submittedName>
</protein>
<name>A0A0E9XAQ6_ANGAN</name>